<sequence length="201" mass="23366">MMRKVSDDIGDDLIKLGQAIKDSKVFEKLDDINAATVDMEKFKLFDERLKKIENTYKSNNPYQPKASSLSYLSSSSKANTKKDQDALTDLEERFDTFQELMEEIKDEIKKDIPKCYKISEYNHICRINNSRIVDDSIPIMWLRSWNDLEVDAPAENLSEFSKLRKDEVTDTFNMYEMEEVFPITSKKNLALLIGLNAELIK</sequence>
<gene>
    <name evidence="1" type="ORF">OXX778_LOCUS6844</name>
</gene>
<protein>
    <submittedName>
        <fullName evidence="1">Uncharacterized protein</fullName>
    </submittedName>
</protein>
<dbReference type="Proteomes" id="UP000663879">
    <property type="component" value="Unassembled WGS sequence"/>
</dbReference>
<dbReference type="EMBL" id="CAJNOC010000836">
    <property type="protein sequence ID" value="CAF0808428.1"/>
    <property type="molecule type" value="Genomic_DNA"/>
</dbReference>
<reference evidence="1" key="1">
    <citation type="submission" date="2021-02" db="EMBL/GenBank/DDBJ databases">
        <authorList>
            <person name="Nowell W R."/>
        </authorList>
    </citation>
    <scope>NUCLEOTIDE SEQUENCE</scope>
    <source>
        <strain evidence="1">Ploen Becks lab</strain>
    </source>
</reference>
<accession>A0A813TFN5</accession>
<organism evidence="1 2">
    <name type="scientific">Brachionus calyciflorus</name>
    <dbReference type="NCBI Taxonomy" id="104777"/>
    <lineage>
        <taxon>Eukaryota</taxon>
        <taxon>Metazoa</taxon>
        <taxon>Spiralia</taxon>
        <taxon>Gnathifera</taxon>
        <taxon>Rotifera</taxon>
        <taxon>Eurotatoria</taxon>
        <taxon>Monogononta</taxon>
        <taxon>Pseudotrocha</taxon>
        <taxon>Ploima</taxon>
        <taxon>Brachionidae</taxon>
        <taxon>Brachionus</taxon>
    </lineage>
</organism>
<proteinExistence type="predicted"/>
<evidence type="ECO:0000313" key="1">
    <source>
        <dbReference type="EMBL" id="CAF0808428.1"/>
    </source>
</evidence>
<comment type="caution">
    <text evidence="1">The sequence shown here is derived from an EMBL/GenBank/DDBJ whole genome shotgun (WGS) entry which is preliminary data.</text>
</comment>
<evidence type="ECO:0000313" key="2">
    <source>
        <dbReference type="Proteomes" id="UP000663879"/>
    </source>
</evidence>
<dbReference type="AlphaFoldDB" id="A0A813TFN5"/>
<name>A0A813TFN5_9BILA</name>
<keyword evidence="2" id="KW-1185">Reference proteome</keyword>